<feature type="domain" description="Guanylate kinase-like" evidence="14">
    <location>
        <begin position="4"/>
        <end position="184"/>
    </location>
</feature>
<dbReference type="Gene3D" id="3.30.63.10">
    <property type="entry name" value="Guanylate Kinase phosphate binding domain"/>
    <property type="match status" value="1"/>
</dbReference>
<evidence type="ECO:0000256" key="13">
    <source>
        <dbReference type="HAMAP-Rule" id="MF_00328"/>
    </source>
</evidence>
<dbReference type="AlphaFoldDB" id="A0A4D6YAU4"/>
<keyword evidence="7 13" id="KW-0808">Transferase</keyword>
<dbReference type="InterPro" id="IPR008145">
    <property type="entry name" value="GK/Ca_channel_bsu"/>
</dbReference>
<dbReference type="EC" id="2.7.4.8" evidence="4 13"/>
<dbReference type="EMBL" id="CP034852">
    <property type="protein sequence ID" value="QCI26997.1"/>
    <property type="molecule type" value="Genomic_DNA"/>
</dbReference>
<dbReference type="Proteomes" id="UP000298782">
    <property type="component" value="Chromosome"/>
</dbReference>
<feature type="binding site" evidence="13">
    <location>
        <begin position="11"/>
        <end position="18"/>
    </location>
    <ligand>
        <name>ATP</name>
        <dbReference type="ChEBI" id="CHEBI:30616"/>
    </ligand>
</feature>
<dbReference type="RefSeq" id="WP_158353911.1">
    <property type="nucleotide sequence ID" value="NZ_CP034852.1"/>
</dbReference>
<evidence type="ECO:0000256" key="1">
    <source>
        <dbReference type="ARBA" id="ARBA00003531"/>
    </source>
</evidence>
<dbReference type="InterPro" id="IPR020590">
    <property type="entry name" value="Guanylate_kinase_CS"/>
</dbReference>
<dbReference type="HAMAP" id="MF_00328">
    <property type="entry name" value="Guanylate_kinase"/>
    <property type="match status" value="1"/>
</dbReference>
<comment type="similarity">
    <text evidence="3 13">Belongs to the guanylate kinase family.</text>
</comment>
<evidence type="ECO:0000256" key="7">
    <source>
        <dbReference type="ARBA" id="ARBA00022679"/>
    </source>
</evidence>
<keyword evidence="16" id="KW-1185">Reference proteome</keyword>
<dbReference type="PROSITE" id="PS50052">
    <property type="entry name" value="GUANYLATE_KINASE_2"/>
    <property type="match status" value="1"/>
</dbReference>
<dbReference type="InterPro" id="IPR027417">
    <property type="entry name" value="P-loop_NTPase"/>
</dbReference>
<evidence type="ECO:0000256" key="3">
    <source>
        <dbReference type="ARBA" id="ARBA00005790"/>
    </source>
</evidence>
<dbReference type="OrthoDB" id="9808150at2"/>
<name>A0A4D6YAU4_9GAMM</name>
<evidence type="ECO:0000256" key="11">
    <source>
        <dbReference type="ARBA" id="ARBA00030128"/>
    </source>
</evidence>
<reference evidence="15 16" key="2">
    <citation type="submission" date="2019-05" db="EMBL/GenBank/DDBJ databases">
        <title>Genome evolution of the obligate endosymbiont Buchnera aphidicola.</title>
        <authorList>
            <person name="Moran N.A."/>
        </authorList>
    </citation>
    <scope>NUCLEOTIDE SEQUENCE [LARGE SCALE GENOMIC DNA]</scope>
    <source>
        <strain evidence="15 16">Tca</strain>
    </source>
</reference>
<comment type="function">
    <text evidence="1 13">Essential for recycling GMP and indirectly, cGMP.</text>
</comment>
<proteinExistence type="inferred from homology"/>
<evidence type="ECO:0000313" key="15">
    <source>
        <dbReference type="EMBL" id="QCI26997.1"/>
    </source>
</evidence>
<dbReference type="NCBIfam" id="TIGR03263">
    <property type="entry name" value="guanyl_kin"/>
    <property type="match status" value="1"/>
</dbReference>
<dbReference type="GO" id="GO:0005829">
    <property type="term" value="C:cytosol"/>
    <property type="evidence" value="ECO:0007669"/>
    <property type="project" value="TreeGrafter"/>
</dbReference>
<comment type="catalytic activity">
    <reaction evidence="12 13">
        <text>GMP + ATP = GDP + ADP</text>
        <dbReference type="Rhea" id="RHEA:20780"/>
        <dbReference type="ChEBI" id="CHEBI:30616"/>
        <dbReference type="ChEBI" id="CHEBI:58115"/>
        <dbReference type="ChEBI" id="CHEBI:58189"/>
        <dbReference type="ChEBI" id="CHEBI:456216"/>
        <dbReference type="EC" id="2.7.4.8"/>
    </reaction>
</comment>
<keyword evidence="8 13" id="KW-0547">Nucleotide-binding</keyword>
<gene>
    <name evidence="13" type="primary">gmk</name>
    <name evidence="15" type="ORF">D9V80_01690</name>
</gene>
<evidence type="ECO:0000256" key="4">
    <source>
        <dbReference type="ARBA" id="ARBA00012961"/>
    </source>
</evidence>
<dbReference type="GO" id="GO:0005524">
    <property type="term" value="F:ATP binding"/>
    <property type="evidence" value="ECO:0007669"/>
    <property type="project" value="UniProtKB-UniRule"/>
</dbReference>
<dbReference type="PANTHER" id="PTHR23117:SF13">
    <property type="entry name" value="GUANYLATE KINASE"/>
    <property type="match status" value="1"/>
</dbReference>
<comment type="subcellular location">
    <subcellularLocation>
        <location evidence="2 13">Cytoplasm</location>
    </subcellularLocation>
</comment>
<evidence type="ECO:0000256" key="12">
    <source>
        <dbReference type="ARBA" id="ARBA00048594"/>
    </source>
</evidence>
<evidence type="ECO:0000313" key="16">
    <source>
        <dbReference type="Proteomes" id="UP000298782"/>
    </source>
</evidence>
<evidence type="ECO:0000256" key="8">
    <source>
        <dbReference type="ARBA" id="ARBA00022741"/>
    </source>
</evidence>
<dbReference type="InterPro" id="IPR008144">
    <property type="entry name" value="Guanylate_kin-like_dom"/>
</dbReference>
<organism evidence="15 16">
    <name type="scientific">Buchnera aphidicola</name>
    <name type="common">Thelaxes californica</name>
    <dbReference type="NCBI Taxonomy" id="1315998"/>
    <lineage>
        <taxon>Bacteria</taxon>
        <taxon>Pseudomonadati</taxon>
        <taxon>Pseudomonadota</taxon>
        <taxon>Gammaproteobacteria</taxon>
        <taxon>Enterobacterales</taxon>
        <taxon>Erwiniaceae</taxon>
        <taxon>Buchnera</taxon>
    </lineage>
</organism>
<accession>A0A4D6YAU4</accession>
<keyword evidence="9 13" id="KW-0418">Kinase</keyword>
<dbReference type="SUPFAM" id="SSF52540">
    <property type="entry name" value="P-loop containing nucleoside triphosphate hydrolases"/>
    <property type="match status" value="1"/>
</dbReference>
<sequence>MKSGICFIISAPSGAGKSSLIRSFLSTKYGLNSTVSVSYTTRKIRNGEKEGKHYYFISKKKFENMIKKNLFLEYATVFNHYYGTSRVLTETVLKQGKDVFLDIDWQGAQQVRNIFSPVVSIFIFPPSKKELYQRLKKRGQNTTIDIENRMKKSVLEMNHYNEYDYIIINDDFYQAISDLKSIVISYRLSLHYQQWKKYHFIQSLICK</sequence>
<dbReference type="Gene3D" id="3.40.50.300">
    <property type="entry name" value="P-loop containing nucleotide triphosphate hydrolases"/>
    <property type="match status" value="1"/>
</dbReference>
<dbReference type="GO" id="GO:0004385">
    <property type="term" value="F:GMP kinase activity"/>
    <property type="evidence" value="ECO:0007669"/>
    <property type="project" value="UniProtKB-UniRule"/>
</dbReference>
<dbReference type="Pfam" id="PF00625">
    <property type="entry name" value="Guanylate_kin"/>
    <property type="match status" value="1"/>
</dbReference>
<dbReference type="PANTHER" id="PTHR23117">
    <property type="entry name" value="GUANYLATE KINASE-RELATED"/>
    <property type="match status" value="1"/>
</dbReference>
<dbReference type="PROSITE" id="PS00856">
    <property type="entry name" value="GUANYLATE_KINASE_1"/>
    <property type="match status" value="1"/>
</dbReference>
<dbReference type="CDD" id="cd00071">
    <property type="entry name" value="GMPK"/>
    <property type="match status" value="1"/>
</dbReference>
<keyword evidence="6 13" id="KW-0963">Cytoplasm</keyword>
<evidence type="ECO:0000256" key="10">
    <source>
        <dbReference type="ARBA" id="ARBA00022840"/>
    </source>
</evidence>
<keyword evidence="10 13" id="KW-0067">ATP-binding</keyword>
<evidence type="ECO:0000256" key="5">
    <source>
        <dbReference type="ARBA" id="ARBA00016296"/>
    </source>
</evidence>
<dbReference type="FunFam" id="3.30.63.10:FF:000005">
    <property type="entry name" value="Guanylate kinase"/>
    <property type="match status" value="1"/>
</dbReference>
<evidence type="ECO:0000256" key="9">
    <source>
        <dbReference type="ARBA" id="ARBA00022777"/>
    </source>
</evidence>
<evidence type="ECO:0000256" key="6">
    <source>
        <dbReference type="ARBA" id="ARBA00022490"/>
    </source>
</evidence>
<protein>
    <recommendedName>
        <fullName evidence="5 13">Guanylate kinase</fullName>
        <ecNumber evidence="4 13">2.7.4.8</ecNumber>
    </recommendedName>
    <alternativeName>
        <fullName evidence="11 13">GMP kinase</fullName>
    </alternativeName>
</protein>
<dbReference type="SMART" id="SM00072">
    <property type="entry name" value="GuKc"/>
    <property type="match status" value="1"/>
</dbReference>
<evidence type="ECO:0000259" key="14">
    <source>
        <dbReference type="PROSITE" id="PS50052"/>
    </source>
</evidence>
<reference evidence="15 16" key="1">
    <citation type="submission" date="2018-12" db="EMBL/GenBank/DDBJ databases">
        <authorList>
            <person name="Chong R.A."/>
        </authorList>
    </citation>
    <scope>NUCLEOTIDE SEQUENCE [LARGE SCALE GENOMIC DNA]</scope>
    <source>
        <strain evidence="15 16">Tca</strain>
    </source>
</reference>
<dbReference type="InterPro" id="IPR017665">
    <property type="entry name" value="Guanylate_kinase"/>
</dbReference>
<evidence type="ECO:0000256" key="2">
    <source>
        <dbReference type="ARBA" id="ARBA00004496"/>
    </source>
</evidence>